<dbReference type="Proteomes" id="UP000255066">
    <property type="component" value="Unassembled WGS sequence"/>
</dbReference>
<dbReference type="EMBL" id="LNXT01000021">
    <property type="protein sequence ID" value="KTC71503.1"/>
    <property type="molecule type" value="Genomic_DNA"/>
</dbReference>
<evidence type="ECO:0000313" key="5">
    <source>
        <dbReference type="Proteomes" id="UP000255066"/>
    </source>
</evidence>
<sequence>MTGPRGRSQLVSTQIFFHSESPRRSPFESPLRSPFESPRRSPFESPLRGPFESPRLRPRGPMNLIQSPNLLNSSFNRYSGRIVVF</sequence>
<feature type="region of interest" description="Disordered" evidence="1">
    <location>
        <begin position="19"/>
        <end position="64"/>
    </location>
</feature>
<reference evidence="3 5" key="2">
    <citation type="submission" date="2018-06" db="EMBL/GenBank/DDBJ databases">
        <authorList>
            <consortium name="Pathogen Informatics"/>
            <person name="Doyle S."/>
        </authorList>
    </citation>
    <scope>NUCLEOTIDE SEQUENCE [LARGE SCALE GENOMIC DNA]</scope>
    <source>
        <strain evidence="3 5">NCTC12437</strain>
    </source>
</reference>
<dbReference type="EMBL" id="UGNW01000001">
    <property type="protein sequence ID" value="STX30889.1"/>
    <property type="molecule type" value="Genomic_DNA"/>
</dbReference>
<organism evidence="3 5">
    <name type="scientific">Legionella birminghamensis</name>
    <dbReference type="NCBI Taxonomy" id="28083"/>
    <lineage>
        <taxon>Bacteria</taxon>
        <taxon>Pseudomonadati</taxon>
        <taxon>Pseudomonadota</taxon>
        <taxon>Gammaproteobacteria</taxon>
        <taxon>Legionellales</taxon>
        <taxon>Legionellaceae</taxon>
        <taxon>Legionella</taxon>
    </lineage>
</organism>
<gene>
    <name evidence="2" type="ORF">Lbir_1655</name>
    <name evidence="3" type="ORF">NCTC12437_00656</name>
</gene>
<dbReference type="AlphaFoldDB" id="A0A378I6U7"/>
<evidence type="ECO:0000256" key="1">
    <source>
        <dbReference type="SAM" id="MobiDB-lite"/>
    </source>
</evidence>
<name>A0A378I6U7_9GAMM</name>
<protein>
    <submittedName>
        <fullName evidence="3">Uncharacterized protein</fullName>
    </submittedName>
</protein>
<evidence type="ECO:0000313" key="2">
    <source>
        <dbReference type="EMBL" id="KTC71503.1"/>
    </source>
</evidence>
<evidence type="ECO:0000313" key="4">
    <source>
        <dbReference type="Proteomes" id="UP000054735"/>
    </source>
</evidence>
<reference evidence="2 4" key="1">
    <citation type="submission" date="2015-11" db="EMBL/GenBank/DDBJ databases">
        <title>Genomic analysis of 38 Legionella species identifies large and diverse effector repertoires.</title>
        <authorList>
            <person name="Burstein D."/>
            <person name="Amaro F."/>
            <person name="Zusman T."/>
            <person name="Lifshitz Z."/>
            <person name="Cohen O."/>
            <person name="Gilbert J.A."/>
            <person name="Pupko T."/>
            <person name="Shuman H.A."/>
            <person name="Segal G."/>
        </authorList>
    </citation>
    <scope>NUCLEOTIDE SEQUENCE [LARGE SCALE GENOMIC DNA]</scope>
    <source>
        <strain evidence="2 4">CDC#1407-AL-14</strain>
    </source>
</reference>
<proteinExistence type="predicted"/>
<keyword evidence="4" id="KW-1185">Reference proteome</keyword>
<accession>A0A378I6U7</accession>
<dbReference type="Proteomes" id="UP000054735">
    <property type="component" value="Unassembled WGS sequence"/>
</dbReference>
<evidence type="ECO:0000313" key="3">
    <source>
        <dbReference type="EMBL" id="STX30889.1"/>
    </source>
</evidence>
<feature type="compositionally biased region" description="Low complexity" evidence="1">
    <location>
        <begin position="27"/>
        <end position="36"/>
    </location>
</feature>
<dbReference type="STRING" id="28083.Lbir_1655"/>